<dbReference type="InterPro" id="IPR003594">
    <property type="entry name" value="HATPase_dom"/>
</dbReference>
<dbReference type="EC" id="5.6.2.2" evidence="11"/>
<gene>
    <name evidence="14" type="ORF">CEUSTIGMA_g9132.t1</name>
</gene>
<dbReference type="PANTHER" id="PTHR45866">
    <property type="entry name" value="DNA GYRASE/TOPOISOMERASE SUBUNIT B"/>
    <property type="match status" value="1"/>
</dbReference>
<organism evidence="14 15">
    <name type="scientific">Chlamydomonas eustigma</name>
    <dbReference type="NCBI Taxonomy" id="1157962"/>
    <lineage>
        <taxon>Eukaryota</taxon>
        <taxon>Viridiplantae</taxon>
        <taxon>Chlorophyta</taxon>
        <taxon>core chlorophytes</taxon>
        <taxon>Chlorophyceae</taxon>
        <taxon>CS clade</taxon>
        <taxon>Chlamydomonadales</taxon>
        <taxon>Chlamydomonadaceae</taxon>
        <taxon>Chlamydomonas</taxon>
    </lineage>
</organism>
<evidence type="ECO:0000256" key="5">
    <source>
        <dbReference type="ARBA" id="ARBA00022741"/>
    </source>
</evidence>
<dbReference type="InterPro" id="IPR036890">
    <property type="entry name" value="HATPase_C_sf"/>
</dbReference>
<feature type="compositionally biased region" description="Polar residues" evidence="12">
    <location>
        <begin position="298"/>
        <end position="307"/>
    </location>
</feature>
<dbReference type="Pfam" id="PF01751">
    <property type="entry name" value="Toprim"/>
    <property type="match status" value="1"/>
</dbReference>
<keyword evidence="8 11" id="KW-0799">Topoisomerase</keyword>
<dbReference type="InterPro" id="IPR013760">
    <property type="entry name" value="Topo_IIA-like_dom_sf"/>
</dbReference>
<evidence type="ECO:0000256" key="4">
    <source>
        <dbReference type="ARBA" id="ARBA00022723"/>
    </source>
</evidence>
<dbReference type="FunFam" id="3.40.50.670:FF:000001">
    <property type="entry name" value="DNA topoisomerase 2"/>
    <property type="match status" value="1"/>
</dbReference>
<evidence type="ECO:0000313" key="15">
    <source>
        <dbReference type="Proteomes" id="UP000232323"/>
    </source>
</evidence>
<evidence type="ECO:0000256" key="11">
    <source>
        <dbReference type="RuleBase" id="RU362094"/>
    </source>
</evidence>
<dbReference type="SMART" id="SM00387">
    <property type="entry name" value="HATPase_c"/>
    <property type="match status" value="1"/>
</dbReference>
<dbReference type="Gene3D" id="3.40.50.670">
    <property type="match status" value="2"/>
</dbReference>
<dbReference type="Pfam" id="PF00204">
    <property type="entry name" value="DNA_gyraseB"/>
    <property type="match status" value="1"/>
</dbReference>
<evidence type="ECO:0000256" key="10">
    <source>
        <dbReference type="ARBA" id="ARBA00023235"/>
    </source>
</evidence>
<dbReference type="InterPro" id="IPR013506">
    <property type="entry name" value="Topo_IIA_bsu_dom2"/>
</dbReference>
<dbReference type="CDD" id="cd00822">
    <property type="entry name" value="TopoII_Trans_DNA_gyrase"/>
    <property type="match status" value="1"/>
</dbReference>
<feature type="compositionally biased region" description="Low complexity" evidence="12">
    <location>
        <begin position="315"/>
        <end position="336"/>
    </location>
</feature>
<dbReference type="PROSITE" id="PS00177">
    <property type="entry name" value="TOPOISOMERASE_II"/>
    <property type="match status" value="1"/>
</dbReference>
<dbReference type="GO" id="GO:0003918">
    <property type="term" value="F:DNA topoisomerase type II (double strand cut, ATP-hydrolyzing) activity"/>
    <property type="evidence" value="ECO:0007669"/>
    <property type="project" value="UniProtKB-UniRule"/>
</dbReference>
<evidence type="ECO:0000256" key="1">
    <source>
        <dbReference type="ARBA" id="ARBA00000185"/>
    </source>
</evidence>
<evidence type="ECO:0000256" key="8">
    <source>
        <dbReference type="ARBA" id="ARBA00023029"/>
    </source>
</evidence>
<keyword evidence="15" id="KW-1185">Reference proteome</keyword>
<protein>
    <recommendedName>
        <fullName evidence="11">DNA topoisomerase 2</fullName>
        <ecNumber evidence="11">5.6.2.2</ecNumber>
    </recommendedName>
</protein>
<dbReference type="InterPro" id="IPR013759">
    <property type="entry name" value="Topo_IIA_B_C"/>
</dbReference>
<dbReference type="InterPro" id="IPR018522">
    <property type="entry name" value="TopoIIA_CS"/>
</dbReference>
<dbReference type="EMBL" id="BEGY01000069">
    <property type="protein sequence ID" value="GAX81704.1"/>
    <property type="molecule type" value="Genomic_DNA"/>
</dbReference>
<dbReference type="Pfam" id="PF02518">
    <property type="entry name" value="HATPase_c"/>
    <property type="match status" value="1"/>
</dbReference>
<comment type="similarity">
    <text evidence="3">Belongs to the type II topoisomerase GyrB family.</text>
</comment>
<dbReference type="PROSITE" id="PS50880">
    <property type="entry name" value="TOPRIM"/>
    <property type="match status" value="1"/>
</dbReference>
<dbReference type="PRINTS" id="PR00418">
    <property type="entry name" value="TPI2FAMILY"/>
</dbReference>
<dbReference type="InterPro" id="IPR014721">
    <property type="entry name" value="Ribsml_uS5_D2-typ_fold_subgr"/>
</dbReference>
<dbReference type="InterPro" id="IPR020568">
    <property type="entry name" value="Ribosomal_Su5_D2-typ_SF"/>
</dbReference>
<comment type="caution">
    <text evidence="14">The sequence shown here is derived from an EMBL/GenBank/DDBJ whole genome shotgun (WGS) entry which is preliminary data.</text>
</comment>
<reference evidence="14 15" key="1">
    <citation type="submission" date="2017-08" db="EMBL/GenBank/DDBJ databases">
        <title>Acidophilic green algal genome provides insights into adaptation to an acidic environment.</title>
        <authorList>
            <person name="Hirooka S."/>
            <person name="Hirose Y."/>
            <person name="Kanesaki Y."/>
            <person name="Higuchi S."/>
            <person name="Fujiwara T."/>
            <person name="Onuma R."/>
            <person name="Era A."/>
            <person name="Ohbayashi R."/>
            <person name="Uzuka A."/>
            <person name="Nozaki H."/>
            <person name="Yoshikawa H."/>
            <person name="Miyagishima S.Y."/>
        </authorList>
    </citation>
    <scope>NUCLEOTIDE SEQUENCE [LARGE SCALE GENOMIC DNA]</scope>
    <source>
        <strain evidence="14 15">NIES-2499</strain>
    </source>
</reference>
<dbReference type="GO" id="GO:0003677">
    <property type="term" value="F:DNA binding"/>
    <property type="evidence" value="ECO:0007669"/>
    <property type="project" value="UniProtKB-UniRule"/>
</dbReference>
<evidence type="ECO:0000256" key="3">
    <source>
        <dbReference type="ARBA" id="ARBA00010708"/>
    </source>
</evidence>
<feature type="region of interest" description="Disordered" evidence="12">
    <location>
        <begin position="291"/>
        <end position="336"/>
    </location>
</feature>
<evidence type="ECO:0000256" key="7">
    <source>
        <dbReference type="ARBA" id="ARBA00022842"/>
    </source>
</evidence>
<keyword evidence="7" id="KW-0460">Magnesium</keyword>
<evidence type="ECO:0000313" key="14">
    <source>
        <dbReference type="EMBL" id="GAX81704.1"/>
    </source>
</evidence>
<dbReference type="AlphaFoldDB" id="A0A250XF39"/>
<dbReference type="SUPFAM" id="SSF55874">
    <property type="entry name" value="ATPase domain of HSP90 chaperone/DNA topoisomerase II/histidine kinase"/>
    <property type="match status" value="1"/>
</dbReference>
<comment type="function">
    <text evidence="11">Control of topological states of DNA by transient breakage and subsequent rejoining of DNA strands. Topoisomerase II makes double-strand breaks.</text>
</comment>
<dbReference type="SUPFAM" id="SSF54211">
    <property type="entry name" value="Ribosomal protein S5 domain 2-like"/>
    <property type="match status" value="1"/>
</dbReference>
<accession>A0A250XF39</accession>
<dbReference type="SMART" id="SM00433">
    <property type="entry name" value="TOP2c"/>
    <property type="match status" value="1"/>
</dbReference>
<dbReference type="Gene3D" id="3.30.565.10">
    <property type="entry name" value="Histidine kinase-like ATPase, C-terminal domain"/>
    <property type="match status" value="1"/>
</dbReference>
<dbReference type="GO" id="GO:0006265">
    <property type="term" value="P:DNA topological change"/>
    <property type="evidence" value="ECO:0007669"/>
    <property type="project" value="UniProtKB-UniRule"/>
</dbReference>
<dbReference type="SUPFAM" id="SSF56719">
    <property type="entry name" value="Type II DNA topoisomerase"/>
    <property type="match status" value="2"/>
</dbReference>
<comment type="cofactor">
    <cofactor evidence="2">
        <name>Mg(2+)</name>
        <dbReference type="ChEBI" id="CHEBI:18420"/>
    </cofactor>
</comment>
<evidence type="ECO:0000256" key="12">
    <source>
        <dbReference type="SAM" id="MobiDB-lite"/>
    </source>
</evidence>
<dbReference type="PRINTS" id="PR01159">
    <property type="entry name" value="DNAGYRASEB"/>
</dbReference>
<dbReference type="GO" id="GO:0046872">
    <property type="term" value="F:metal ion binding"/>
    <property type="evidence" value="ECO:0007669"/>
    <property type="project" value="UniProtKB-KW"/>
</dbReference>
<dbReference type="Gene3D" id="3.30.230.10">
    <property type="match status" value="1"/>
</dbReference>
<dbReference type="InterPro" id="IPR006171">
    <property type="entry name" value="TOPRIM_dom"/>
</dbReference>
<evidence type="ECO:0000256" key="6">
    <source>
        <dbReference type="ARBA" id="ARBA00022840"/>
    </source>
</evidence>
<dbReference type="STRING" id="1157962.A0A250XF39"/>
<keyword evidence="6 11" id="KW-0067">ATP-binding</keyword>
<dbReference type="InterPro" id="IPR000565">
    <property type="entry name" value="Topo_IIA_B"/>
</dbReference>
<dbReference type="Proteomes" id="UP000232323">
    <property type="component" value="Unassembled WGS sequence"/>
</dbReference>
<dbReference type="CDD" id="cd16928">
    <property type="entry name" value="HATPase_GyrB-like"/>
    <property type="match status" value="1"/>
</dbReference>
<evidence type="ECO:0000256" key="2">
    <source>
        <dbReference type="ARBA" id="ARBA00001946"/>
    </source>
</evidence>
<keyword evidence="9 11" id="KW-0238">DNA-binding</keyword>
<dbReference type="GO" id="GO:0005524">
    <property type="term" value="F:ATP binding"/>
    <property type="evidence" value="ECO:0007669"/>
    <property type="project" value="UniProtKB-UniRule"/>
</dbReference>
<feature type="domain" description="Toprim" evidence="13">
    <location>
        <begin position="552"/>
        <end position="666"/>
    </location>
</feature>
<comment type="subunit">
    <text evidence="11">Homodimer.</text>
</comment>
<evidence type="ECO:0000256" key="9">
    <source>
        <dbReference type="ARBA" id="ARBA00023125"/>
    </source>
</evidence>
<sequence>MRLPCPSSLAVDGISTLSSARPRRPCGNGYCNTYVNHLLTFGQSLRIYNSHEVRGSSTATAAVAPAHYDAEHIQVLDGLEPVRKRPGMYIGNTGVRGLHHLLYEVLDNAIDEVQAGFASHVDIDVDVSKGWVTIKDDGRGIPTGIHPRTGKSALETVLTVLHAGGKFGGESSGYQVSGGLHGVGISVVNALSRHLEVKVWRGGVLYQQEFTRGAALGPMTQSKLTAEERDISGTQIRFLYDDTILAKNIAFDPDTIRTRLRELAFLNSAAWIRFRARKGGKILAPTAPTSLAVDSRSQDSSNNIHTSSTDDEGAEWSSTSAEGESSSNSSSEKGLSGDVGVDAEGWQTFHFDGGLHEYVTWINRGRSYLHEPLYFSKSAVGGVHVEAALQWCSDSFKDNLVGFANSINNQDGGTHLEGLKAAITRTINVIAKRQKLLKEGESSLLGEHVREGLAAVVSVKIPNPEFEGQTKTRLGNPEVKKIVEAAAAESISEWLETHPQALTSILSKAIQASKASEAAKKARELVRRKNVLTRSTLPGKLADCTSSKRAETEIFVVEGDSAGGSAKQARDRKTQAVLPLRGKILNVERSDDASLLKNNEISNLIVALGLGAKAEPLSSSLRYGRVIILTDADVDGAHIRTLLLTFLFRYRRDLFERGHIFVAVPPLYKLELNTLAAALHANVARSVDGALTPQVQQVSLSGTDGPIAQESKDGLKGSGGPISVKGKKKGTKKSSNETQLLEGSLVASEYLLEHTPNGLVDVDVASTSMEQGGTAVATRGKAGSKAVSGPAVVWCYSDDEMRATVKGLPQGSYTMQRFKGLGEMMPEQLWETTLNPETRKLRRLTIDDASAASHIFTLLMGDKVAPRRALIEAEGVKYRFEDLDL</sequence>
<dbReference type="OrthoDB" id="276498at2759"/>
<name>A0A250XF39_9CHLO</name>
<dbReference type="InterPro" id="IPR001241">
    <property type="entry name" value="Topo_IIA"/>
</dbReference>
<feature type="region of interest" description="Disordered" evidence="12">
    <location>
        <begin position="701"/>
        <end position="736"/>
    </location>
</feature>
<dbReference type="InterPro" id="IPR002288">
    <property type="entry name" value="DNA_gyrase_B_C"/>
</dbReference>
<keyword evidence="5 11" id="KW-0547">Nucleotide-binding</keyword>
<dbReference type="PANTHER" id="PTHR45866:SF1">
    <property type="entry name" value="DNA GYRASE SUBUNIT B, MITOCHONDRIAL"/>
    <property type="match status" value="1"/>
</dbReference>
<comment type="catalytic activity">
    <reaction evidence="1 11">
        <text>ATP-dependent breakage, passage and rejoining of double-stranded DNA.</text>
        <dbReference type="EC" id="5.6.2.2"/>
    </reaction>
</comment>
<keyword evidence="4" id="KW-0479">Metal-binding</keyword>
<evidence type="ECO:0000259" key="13">
    <source>
        <dbReference type="PROSITE" id="PS50880"/>
    </source>
</evidence>
<keyword evidence="10 11" id="KW-0413">Isomerase</keyword>
<dbReference type="Pfam" id="PF00986">
    <property type="entry name" value="DNA_gyraseB_C"/>
    <property type="match status" value="1"/>
</dbReference>
<comment type="similarity">
    <text evidence="11">Belongs to the type II topoisomerase family.</text>
</comment>
<proteinExistence type="inferred from homology"/>
<dbReference type="FunFam" id="3.30.230.10:FF:000005">
    <property type="entry name" value="DNA gyrase subunit B"/>
    <property type="match status" value="1"/>
</dbReference>